<evidence type="ECO:0000256" key="1">
    <source>
        <dbReference type="SAM" id="Phobius"/>
    </source>
</evidence>
<accession>A0ABS3G002</accession>
<keyword evidence="3" id="KW-1185">Reference proteome</keyword>
<sequence>MMLNNVYIKLLGTIVMSIGLMVILFLSSEEQVHRNNAFIRRFPPHPVIKEYDIDLGFNSYYVAGLGKDMVYLGNSTAPLHLLKINLATRDTAHVKLKLSNTDLPFKNVHVQVQPPFFFVLDGSIPYIFRGSTNNWVAGPWMRNEAYFTKSLVLDSNRIYIKTMQNDTRTVTLGLLEKRDHFSVELHPEILQRQIDGVFDVDGIMLTTPDKTRLGYVYFYRNQFMTMDSRLKTLKRQQTIDTVKKARIEIAQLDRSKTSKMKSPPLVVNTKATMYKNFMFIASDRLGKNENREILKVASIIDVYNWSDATYRYSFYLYHMGKEKVHGFSVNDGRLVALIDNALSVYNFREGFVDHTPYGEQENITGQ</sequence>
<keyword evidence="1" id="KW-0472">Membrane</keyword>
<reference evidence="2 3" key="1">
    <citation type="submission" date="2021-03" db="EMBL/GenBank/DDBJ databases">
        <title>Muricauda lutimaris sp. nov. and Muricauda ruestringensis sp. nov, two marine members of the Flavobacteriaceae isolated from deep sea sediments of Western Pacific.</title>
        <authorList>
            <person name="Zhao S."/>
            <person name="Liu R."/>
        </authorList>
    </citation>
    <scope>NUCLEOTIDE SEQUENCE [LARGE SCALE GENOMIC DNA]</scope>
    <source>
        <strain evidence="2 3">BC31-1-A7</strain>
    </source>
</reference>
<evidence type="ECO:0000313" key="3">
    <source>
        <dbReference type="Proteomes" id="UP000664044"/>
    </source>
</evidence>
<evidence type="ECO:0000313" key="2">
    <source>
        <dbReference type="EMBL" id="MBO0352705.1"/>
    </source>
</evidence>
<protein>
    <recommendedName>
        <fullName evidence="4">DUF4340 domain-containing protein</fullName>
    </recommendedName>
</protein>
<gene>
    <name evidence="2" type="ORF">J0656_01655</name>
</gene>
<dbReference type="EMBL" id="JAFLNL010000001">
    <property type="protein sequence ID" value="MBO0352705.1"/>
    <property type="molecule type" value="Genomic_DNA"/>
</dbReference>
<proteinExistence type="predicted"/>
<keyword evidence="1" id="KW-0812">Transmembrane</keyword>
<dbReference type="RefSeq" id="WP_207031045.1">
    <property type="nucleotide sequence ID" value="NZ_JAFLNL010000001.1"/>
</dbReference>
<feature type="transmembrane region" description="Helical" evidence="1">
    <location>
        <begin position="6"/>
        <end position="26"/>
    </location>
</feature>
<comment type="caution">
    <text evidence="2">The sequence shown here is derived from an EMBL/GenBank/DDBJ whole genome shotgun (WGS) entry which is preliminary data.</text>
</comment>
<dbReference type="Proteomes" id="UP000664044">
    <property type="component" value="Unassembled WGS sequence"/>
</dbReference>
<name>A0ABS3G002_9FLAO</name>
<organism evidence="2 3">
    <name type="scientific">Flagellimonas aurea</name>
    <dbReference type="NCBI Taxonomy" id="2915619"/>
    <lineage>
        <taxon>Bacteria</taxon>
        <taxon>Pseudomonadati</taxon>
        <taxon>Bacteroidota</taxon>
        <taxon>Flavobacteriia</taxon>
        <taxon>Flavobacteriales</taxon>
        <taxon>Flavobacteriaceae</taxon>
        <taxon>Flagellimonas</taxon>
    </lineage>
</organism>
<evidence type="ECO:0008006" key="4">
    <source>
        <dbReference type="Google" id="ProtNLM"/>
    </source>
</evidence>
<keyword evidence="1" id="KW-1133">Transmembrane helix</keyword>